<evidence type="ECO:0000256" key="1">
    <source>
        <dbReference type="SAM" id="MobiDB-lite"/>
    </source>
</evidence>
<dbReference type="EMBL" id="BK014698">
    <property type="protein sequence ID" value="DAD68262.1"/>
    <property type="molecule type" value="Genomic_DNA"/>
</dbReference>
<feature type="region of interest" description="Disordered" evidence="1">
    <location>
        <begin position="290"/>
        <end position="310"/>
    </location>
</feature>
<name>A0A8S5LEA7_9CAUD</name>
<accession>A0A8S5LEA7</accession>
<organism evidence="2">
    <name type="scientific">Podoviridae sp. ctMxM32</name>
    <dbReference type="NCBI Taxonomy" id="2823557"/>
    <lineage>
        <taxon>Viruses</taxon>
        <taxon>Duplodnaviria</taxon>
        <taxon>Heunggongvirae</taxon>
        <taxon>Uroviricota</taxon>
        <taxon>Caudoviricetes</taxon>
    </lineage>
</organism>
<evidence type="ECO:0000313" key="2">
    <source>
        <dbReference type="EMBL" id="DAD68262.1"/>
    </source>
</evidence>
<reference evidence="2" key="1">
    <citation type="journal article" date="2021" name="Proc. Natl. Acad. Sci. U.S.A.">
        <title>A Catalog of Tens of Thousands of Viruses from Human Metagenomes Reveals Hidden Associations with Chronic Diseases.</title>
        <authorList>
            <person name="Tisza M.J."/>
            <person name="Buck C.B."/>
        </authorList>
    </citation>
    <scope>NUCLEOTIDE SEQUENCE</scope>
    <source>
        <strain evidence="2">CtMxM32</strain>
    </source>
</reference>
<feature type="compositionally biased region" description="Basic residues" evidence="1">
    <location>
        <begin position="293"/>
        <end position="310"/>
    </location>
</feature>
<sequence length="310" mass="36010">MGLQEKRAEALRLERQASKKIQQIAAGRYDPLGSRSLLHDINNGRYGIDITGTKYDPRKSERLVKRYTGKQLDAHIERLKGFMTPTVGFYRDHEGHVVTSQAMRSLYTAVKSANAKKEAYVRKYEEVNPPWLGPDMTVGQYDRTFRQRIKFDGSAMTESLRRGGFPKPTQFMRPDAIAMREKKLREMMNPADFKEKVAGIRQNIVNMSLYTGSDLPDKFMSLDDETLYFMWTHDSNLSDALGMVYLGTLPENEENGDAYMFAELGEDRLQSLWDDVEGWSLEEAYRDTPEQRRLRKRGRRRSGKRSRRRK</sequence>
<proteinExistence type="predicted"/>
<protein>
    <submittedName>
        <fullName evidence="2">Uncharacterized protein</fullName>
    </submittedName>
</protein>